<sequence>MPSPVCIELRVSIINEVQAGATRRAVAERHGVSVATAQRLLKRVTETGSLEPGKIGGYKRSAIDTHAATLRAALQDRPDMTLAALCGLLRSRHGLTVSLTAMHAALHRLGLRPPKACRRRRARRA</sequence>
<reference evidence="1" key="2">
    <citation type="submission" date="2021-08" db="EMBL/GenBank/DDBJ databases">
        <authorList>
            <person name="Tani A."/>
            <person name="Ola A."/>
            <person name="Ogura Y."/>
            <person name="Katsura K."/>
            <person name="Hayashi T."/>
        </authorList>
    </citation>
    <scope>NUCLEOTIDE SEQUENCE</scope>
    <source>
        <strain evidence="1">LMG 23639</strain>
    </source>
</reference>
<accession>A0ABQ4SUD6</accession>
<dbReference type="Pfam" id="PF13384">
    <property type="entry name" value="HTH_23"/>
    <property type="match status" value="1"/>
</dbReference>
<dbReference type="InterPro" id="IPR009057">
    <property type="entry name" value="Homeodomain-like_sf"/>
</dbReference>
<dbReference type="InterPro" id="IPR036388">
    <property type="entry name" value="WH-like_DNA-bd_sf"/>
</dbReference>
<dbReference type="SUPFAM" id="SSF46689">
    <property type="entry name" value="Homeodomain-like"/>
    <property type="match status" value="1"/>
</dbReference>
<evidence type="ECO:0008006" key="3">
    <source>
        <dbReference type="Google" id="ProtNLM"/>
    </source>
</evidence>
<organism evidence="1 2">
    <name type="scientific">Methylobacterium jeotgali</name>
    <dbReference type="NCBI Taxonomy" id="381630"/>
    <lineage>
        <taxon>Bacteria</taxon>
        <taxon>Pseudomonadati</taxon>
        <taxon>Pseudomonadota</taxon>
        <taxon>Alphaproteobacteria</taxon>
        <taxon>Hyphomicrobiales</taxon>
        <taxon>Methylobacteriaceae</taxon>
        <taxon>Methylobacterium</taxon>
    </lineage>
</organism>
<gene>
    <name evidence="1" type="ORF">AOPFMNJM_2147</name>
</gene>
<evidence type="ECO:0000313" key="1">
    <source>
        <dbReference type="EMBL" id="GJE06825.1"/>
    </source>
</evidence>
<dbReference type="EMBL" id="BPQR01000035">
    <property type="protein sequence ID" value="GJE06825.1"/>
    <property type="molecule type" value="Genomic_DNA"/>
</dbReference>
<dbReference type="Proteomes" id="UP001055102">
    <property type="component" value="Unassembled WGS sequence"/>
</dbReference>
<reference evidence="1" key="1">
    <citation type="journal article" date="2021" name="Front. Microbiol.">
        <title>Comprehensive Comparative Genomics and Phenotyping of Methylobacterium Species.</title>
        <authorList>
            <person name="Alessa O."/>
            <person name="Ogura Y."/>
            <person name="Fujitani Y."/>
            <person name="Takami H."/>
            <person name="Hayashi T."/>
            <person name="Sahin N."/>
            <person name="Tani A."/>
        </authorList>
    </citation>
    <scope>NUCLEOTIDE SEQUENCE</scope>
    <source>
        <strain evidence="1">LMG 23639</strain>
    </source>
</reference>
<comment type="caution">
    <text evidence="1">The sequence shown here is derived from an EMBL/GenBank/DDBJ whole genome shotgun (WGS) entry which is preliminary data.</text>
</comment>
<keyword evidence="2" id="KW-1185">Reference proteome</keyword>
<name>A0ABQ4SUD6_9HYPH</name>
<proteinExistence type="predicted"/>
<dbReference type="RefSeq" id="WP_238275728.1">
    <property type="nucleotide sequence ID" value="NZ_BPQR01000035.1"/>
</dbReference>
<protein>
    <recommendedName>
        <fullName evidence="3">Transposase</fullName>
    </recommendedName>
</protein>
<evidence type="ECO:0000313" key="2">
    <source>
        <dbReference type="Proteomes" id="UP001055102"/>
    </source>
</evidence>
<dbReference type="Gene3D" id="1.10.10.10">
    <property type="entry name" value="Winged helix-like DNA-binding domain superfamily/Winged helix DNA-binding domain"/>
    <property type="match status" value="1"/>
</dbReference>